<dbReference type="Pfam" id="PF04977">
    <property type="entry name" value="DivIC"/>
    <property type="match status" value="1"/>
</dbReference>
<accession>A0A9X4RDE0</accession>
<comment type="caution">
    <text evidence="3">The sequence shown here is derived from an EMBL/GenBank/DDBJ whole genome shotgun (WGS) entry which is preliminary data.</text>
</comment>
<evidence type="ECO:0000256" key="2">
    <source>
        <dbReference type="SAM" id="Phobius"/>
    </source>
</evidence>
<proteinExistence type="predicted"/>
<feature type="region of interest" description="Disordered" evidence="1">
    <location>
        <begin position="181"/>
        <end position="235"/>
    </location>
</feature>
<evidence type="ECO:0000256" key="1">
    <source>
        <dbReference type="SAM" id="MobiDB-lite"/>
    </source>
</evidence>
<dbReference type="InterPro" id="IPR007060">
    <property type="entry name" value="FtsL/DivIC"/>
</dbReference>
<feature type="compositionally biased region" description="Low complexity" evidence="1">
    <location>
        <begin position="38"/>
        <end position="59"/>
    </location>
</feature>
<keyword evidence="2" id="KW-0472">Membrane</keyword>
<dbReference type="AlphaFoldDB" id="A0A9X4RDE0"/>
<gene>
    <name evidence="3" type="ORF">NVS88_09140</name>
</gene>
<feature type="region of interest" description="Disordered" evidence="1">
    <location>
        <begin position="1"/>
        <end position="92"/>
    </location>
</feature>
<keyword evidence="2" id="KW-0812">Transmembrane</keyword>
<name>A0A9X4RDE0_9ACTN</name>
<feature type="compositionally biased region" description="Basic and acidic residues" evidence="1">
    <location>
        <begin position="19"/>
        <end position="36"/>
    </location>
</feature>
<organism evidence="3 4">
    <name type="scientific">Speluncibacter jeojiensis</name>
    <dbReference type="NCBI Taxonomy" id="2710754"/>
    <lineage>
        <taxon>Bacteria</taxon>
        <taxon>Bacillati</taxon>
        <taxon>Actinomycetota</taxon>
        <taxon>Actinomycetes</taxon>
        <taxon>Mycobacteriales</taxon>
        <taxon>Speluncibacteraceae</taxon>
        <taxon>Speluncibacter</taxon>
    </lineage>
</organism>
<keyword evidence="4" id="KW-1185">Reference proteome</keyword>
<feature type="transmembrane region" description="Helical" evidence="2">
    <location>
        <begin position="99"/>
        <end position="117"/>
    </location>
</feature>
<feature type="compositionally biased region" description="Pro residues" evidence="1">
    <location>
        <begin position="212"/>
        <end position="227"/>
    </location>
</feature>
<dbReference type="RefSeq" id="WP_332519731.1">
    <property type="nucleotide sequence ID" value="NZ_JANRHA010000005.1"/>
</dbReference>
<evidence type="ECO:0000313" key="4">
    <source>
        <dbReference type="Proteomes" id="UP001152755"/>
    </source>
</evidence>
<protein>
    <submittedName>
        <fullName evidence="3">Septum formation initiator family protein</fullName>
    </submittedName>
</protein>
<dbReference type="EMBL" id="JANRHA010000005">
    <property type="protein sequence ID" value="MDG3014720.1"/>
    <property type="molecule type" value="Genomic_DNA"/>
</dbReference>
<evidence type="ECO:0000313" key="3">
    <source>
        <dbReference type="EMBL" id="MDG3014720.1"/>
    </source>
</evidence>
<keyword evidence="2" id="KW-1133">Transmembrane helix</keyword>
<sequence>MTERGGRRPGGSPGGRGSRRAEQRAREQNPRADRQRRATGSGSPTSRSSASRRNQSAPNGPGPTGASGGRGSRERVVERRPRRLGKLGDGPGGLSPRRVVILVLVVCALALTLSMPLRTYFSQRSQVAAAAVEHTKLQGEIDSLQAQNKQIDDPNYVRIQARERLGFVEKGVTPYVVELPGDQQPSVTAPQKTKKPGDPWYTPLWNSISQPLPTPTPAPAPLPPVVPAPATGPNG</sequence>
<reference evidence="3" key="1">
    <citation type="submission" date="2022-08" db="EMBL/GenBank/DDBJ databases">
        <title>Genome analysis of Corynebacteriales strain.</title>
        <authorList>
            <person name="Lee S.D."/>
        </authorList>
    </citation>
    <scope>NUCLEOTIDE SEQUENCE</scope>
    <source>
        <strain evidence="3">D3-21</strain>
    </source>
</reference>
<dbReference type="Proteomes" id="UP001152755">
    <property type="component" value="Unassembled WGS sequence"/>
</dbReference>